<protein>
    <submittedName>
        <fullName evidence="1">Glycosyltransferase</fullName>
    </submittedName>
</protein>
<dbReference type="Pfam" id="PF13692">
    <property type="entry name" value="Glyco_trans_1_4"/>
    <property type="match status" value="1"/>
</dbReference>
<proteinExistence type="predicted"/>
<accession>A0A7C3AS55</accession>
<dbReference type="AlphaFoldDB" id="A0A7C3AS55"/>
<dbReference type="PANTHER" id="PTHR12526:SF600">
    <property type="entry name" value="GLYCOSYL TRANSFERASE GROUP 1"/>
    <property type="match status" value="1"/>
</dbReference>
<dbReference type="CDD" id="cd03801">
    <property type="entry name" value="GT4_PimA-like"/>
    <property type="match status" value="1"/>
</dbReference>
<dbReference type="PANTHER" id="PTHR12526">
    <property type="entry name" value="GLYCOSYLTRANSFERASE"/>
    <property type="match status" value="1"/>
</dbReference>
<organism evidence="1">
    <name type="scientific">Thermorudis sp</name>
    <dbReference type="NCBI Taxonomy" id="1969470"/>
    <lineage>
        <taxon>Bacteria</taxon>
        <taxon>Pseudomonadati</taxon>
        <taxon>Thermomicrobiota</taxon>
        <taxon>Thermomicrobia</taxon>
        <taxon>Thermomicrobia incertae sedis</taxon>
        <taxon>Thermorudis</taxon>
    </lineage>
</organism>
<dbReference type="EMBL" id="DSID01000539">
    <property type="protein sequence ID" value="HEX71002.1"/>
    <property type="molecule type" value="Genomic_DNA"/>
</dbReference>
<dbReference type="SUPFAM" id="SSF53756">
    <property type="entry name" value="UDP-Glycosyltransferase/glycogen phosphorylase"/>
    <property type="match status" value="1"/>
</dbReference>
<sequence length="199" mass="21897">MIRRQPRTDRSHEDLHLVAVAHDALLTRLGGVFGRRLRDRIPGIEFVVAGADPSPDLVELAREPGVRLVGRVPDTRPWLEQAGVVVVPLLSGSGTRLKVLEAFAAGRPVVSTRLGAAGLEVEDGVHLLLADSPEEMAAAIARLVQSPELRERLVENAWRLVDERYRWATIGQRLLETYDGLWKEALPSGGRERASVQAE</sequence>
<reference evidence="1" key="1">
    <citation type="journal article" date="2020" name="mSystems">
        <title>Genome- and Community-Level Interaction Insights into Carbon Utilization and Element Cycling Functions of Hydrothermarchaeota in Hydrothermal Sediment.</title>
        <authorList>
            <person name="Zhou Z."/>
            <person name="Liu Y."/>
            <person name="Xu W."/>
            <person name="Pan J."/>
            <person name="Luo Z.H."/>
            <person name="Li M."/>
        </authorList>
    </citation>
    <scope>NUCLEOTIDE SEQUENCE [LARGE SCALE GENOMIC DNA]</scope>
    <source>
        <strain evidence="1">SpSt-192</strain>
    </source>
</reference>
<keyword evidence="1" id="KW-0808">Transferase</keyword>
<name>A0A7C3AS55_9BACT</name>
<gene>
    <name evidence="1" type="ORF">ENP13_07130</name>
</gene>
<evidence type="ECO:0000313" key="1">
    <source>
        <dbReference type="EMBL" id="HEX71002.1"/>
    </source>
</evidence>
<dbReference type="GO" id="GO:0016757">
    <property type="term" value="F:glycosyltransferase activity"/>
    <property type="evidence" value="ECO:0007669"/>
    <property type="project" value="TreeGrafter"/>
</dbReference>
<dbReference type="Gene3D" id="3.40.50.2000">
    <property type="entry name" value="Glycogen Phosphorylase B"/>
    <property type="match status" value="2"/>
</dbReference>
<comment type="caution">
    <text evidence="1">The sequence shown here is derived from an EMBL/GenBank/DDBJ whole genome shotgun (WGS) entry which is preliminary data.</text>
</comment>